<evidence type="ECO:0000313" key="2">
    <source>
        <dbReference type="Proteomes" id="UP001367508"/>
    </source>
</evidence>
<name>A0AAN9JYU5_CANGL</name>
<comment type="caution">
    <text evidence="1">The sequence shown here is derived from an EMBL/GenBank/DDBJ whole genome shotgun (WGS) entry which is preliminary data.</text>
</comment>
<accession>A0AAN9JYU5</accession>
<dbReference type="EMBL" id="JAYMYQ010000010">
    <property type="protein sequence ID" value="KAK7306929.1"/>
    <property type="molecule type" value="Genomic_DNA"/>
</dbReference>
<dbReference type="Proteomes" id="UP001367508">
    <property type="component" value="Unassembled WGS sequence"/>
</dbReference>
<dbReference type="AlphaFoldDB" id="A0AAN9JYU5"/>
<keyword evidence="2" id="KW-1185">Reference proteome</keyword>
<organism evidence="1 2">
    <name type="scientific">Canavalia gladiata</name>
    <name type="common">Sword bean</name>
    <name type="synonym">Dolichos gladiatus</name>
    <dbReference type="NCBI Taxonomy" id="3824"/>
    <lineage>
        <taxon>Eukaryota</taxon>
        <taxon>Viridiplantae</taxon>
        <taxon>Streptophyta</taxon>
        <taxon>Embryophyta</taxon>
        <taxon>Tracheophyta</taxon>
        <taxon>Spermatophyta</taxon>
        <taxon>Magnoliopsida</taxon>
        <taxon>eudicotyledons</taxon>
        <taxon>Gunneridae</taxon>
        <taxon>Pentapetalae</taxon>
        <taxon>rosids</taxon>
        <taxon>fabids</taxon>
        <taxon>Fabales</taxon>
        <taxon>Fabaceae</taxon>
        <taxon>Papilionoideae</taxon>
        <taxon>50 kb inversion clade</taxon>
        <taxon>NPAAA clade</taxon>
        <taxon>indigoferoid/millettioid clade</taxon>
        <taxon>Phaseoleae</taxon>
        <taxon>Canavalia</taxon>
    </lineage>
</organism>
<reference evidence="1 2" key="1">
    <citation type="submission" date="2024-01" db="EMBL/GenBank/DDBJ databases">
        <title>The genomes of 5 underutilized Papilionoideae crops provide insights into root nodulation and disease resistanc.</title>
        <authorList>
            <person name="Jiang F."/>
        </authorList>
    </citation>
    <scope>NUCLEOTIDE SEQUENCE [LARGE SCALE GENOMIC DNA]</scope>
    <source>
        <strain evidence="1">LVBAO_FW01</strain>
        <tissue evidence="1">Leaves</tissue>
    </source>
</reference>
<proteinExistence type="predicted"/>
<protein>
    <submittedName>
        <fullName evidence="1">Uncharacterized protein</fullName>
    </submittedName>
</protein>
<gene>
    <name evidence="1" type="ORF">VNO77_39563</name>
</gene>
<evidence type="ECO:0000313" key="1">
    <source>
        <dbReference type="EMBL" id="KAK7306929.1"/>
    </source>
</evidence>
<sequence length="94" mass="10712">MASPNLDLAYKLKTVPLSPPHVSLALEAESNRKKAVLKLHELKKLFPLIKVLQCNCTRLLRENKVTLKVRRRIYFEMVVKDVAIVALLFGLGMK</sequence>